<reference evidence="1 2" key="1">
    <citation type="submission" date="2023-02" db="EMBL/GenBank/DDBJ databases">
        <title>Genome Sequence of L. cardiaca H63T.</title>
        <authorList>
            <person name="Lopez A.E."/>
            <person name="Cianciotto N.P."/>
        </authorList>
    </citation>
    <scope>NUCLEOTIDE SEQUENCE [LARGE SCALE GENOMIC DNA]</scope>
    <source>
        <strain evidence="1 2">H63</strain>
    </source>
</reference>
<dbReference type="PROSITE" id="PS50012">
    <property type="entry name" value="RCC1_3"/>
    <property type="match status" value="1"/>
</dbReference>
<gene>
    <name evidence="1" type="ORF">PXX05_05120</name>
</gene>
<dbReference type="RefSeq" id="WP_275089988.1">
    <property type="nucleotide sequence ID" value="NZ_CP119078.1"/>
</dbReference>
<dbReference type="InterPro" id="IPR009091">
    <property type="entry name" value="RCC1/BLIP-II"/>
</dbReference>
<protein>
    <recommendedName>
        <fullName evidence="3">Regulator of chromosome condensation (RCC1) repeat protein</fullName>
    </recommendedName>
</protein>
<dbReference type="InterPro" id="IPR000408">
    <property type="entry name" value="Reg_chr_condens"/>
</dbReference>
<dbReference type="Proteomes" id="UP001222087">
    <property type="component" value="Chromosome"/>
</dbReference>
<keyword evidence="2" id="KW-1185">Reference proteome</keyword>
<proteinExistence type="predicted"/>
<dbReference type="Gene3D" id="2.130.10.30">
    <property type="entry name" value="Regulator of chromosome condensation 1/beta-lactamase-inhibitor protein II"/>
    <property type="match status" value="1"/>
</dbReference>
<evidence type="ECO:0000313" key="2">
    <source>
        <dbReference type="Proteomes" id="UP001222087"/>
    </source>
</evidence>
<accession>A0ABY8AVJ1</accession>
<name>A0ABY8AVJ1_9GAMM</name>
<organism evidence="1 2">
    <name type="scientific">Legionella cardiaca</name>
    <dbReference type="NCBI Taxonomy" id="1071983"/>
    <lineage>
        <taxon>Bacteria</taxon>
        <taxon>Pseudomonadati</taxon>
        <taxon>Pseudomonadota</taxon>
        <taxon>Gammaproteobacteria</taxon>
        <taxon>Legionellales</taxon>
        <taxon>Legionellaceae</taxon>
        <taxon>Legionella</taxon>
    </lineage>
</organism>
<sequence length="118" mass="13256">MIANGNGYSLCLDANGVVYSFGWKMRTEIGLQKDQMKKGKNFLFTPEPISFHDNAIFMTIAAGDHYALYLTETGDIYVNFDENMMNQQDSNFKKDLGKVIFSSFSASNNSKLDSRLAT</sequence>
<dbReference type="SUPFAM" id="SSF50985">
    <property type="entry name" value="RCC1/BLIP-II"/>
    <property type="match status" value="1"/>
</dbReference>
<dbReference type="EMBL" id="CP119078">
    <property type="protein sequence ID" value="WED44171.1"/>
    <property type="molecule type" value="Genomic_DNA"/>
</dbReference>
<evidence type="ECO:0008006" key="3">
    <source>
        <dbReference type="Google" id="ProtNLM"/>
    </source>
</evidence>
<evidence type="ECO:0000313" key="1">
    <source>
        <dbReference type="EMBL" id="WED44171.1"/>
    </source>
</evidence>